<dbReference type="GO" id="GO:0016020">
    <property type="term" value="C:membrane"/>
    <property type="evidence" value="ECO:0007669"/>
    <property type="project" value="TreeGrafter"/>
</dbReference>
<accession>A0A1N5Z304</accession>
<keyword evidence="1" id="KW-0378">Hydrolase</keyword>
<dbReference type="Gene3D" id="3.40.50.1820">
    <property type="entry name" value="alpha/beta hydrolase"/>
    <property type="match status" value="1"/>
</dbReference>
<dbReference type="PANTHER" id="PTHR43798:SF31">
    <property type="entry name" value="AB HYDROLASE SUPERFAMILY PROTEIN YCLE"/>
    <property type="match status" value="1"/>
</dbReference>
<proteinExistence type="predicted"/>
<sequence length="257" mass="26438">MNAATVGPDGARMRWVEISGRAPARVYVHGLGAMSAPYFLPAATLPELAGHRSLFVDLLGFGLSDRPAAFGYTLTEHAEALAAALDAAGVRAADIVAHSMGGAVAIALAHHRPDLVGQLVLIEANLDPNPPPTAGSSGMARYSEAEFLAGGLASTLDRVGPAWAATMRLADPIGLHRTAIGLTTGTRPAMRHLLERLPMPRTYLQGGRSGPVVGAESLASAGVRVVTVPDAGHNIMLDAPEQFAQVTAAALAQPALA</sequence>
<dbReference type="AlphaFoldDB" id="A0A1N5Z304"/>
<dbReference type="RefSeq" id="WP_074313871.1">
    <property type="nucleotide sequence ID" value="NZ_FSQT01000002.1"/>
</dbReference>
<keyword evidence="4" id="KW-1185">Reference proteome</keyword>
<dbReference type="InterPro" id="IPR050266">
    <property type="entry name" value="AB_hydrolase_sf"/>
</dbReference>
<dbReference type="Pfam" id="PF12697">
    <property type="entry name" value="Abhydrolase_6"/>
    <property type="match status" value="1"/>
</dbReference>
<dbReference type="InterPro" id="IPR000073">
    <property type="entry name" value="AB_hydrolase_1"/>
</dbReference>
<dbReference type="EMBL" id="FSQT01000002">
    <property type="protein sequence ID" value="SIN15857.1"/>
    <property type="molecule type" value="Genomic_DNA"/>
</dbReference>
<gene>
    <name evidence="3" type="ORF">SAMN04489832_3541</name>
</gene>
<reference evidence="4" key="1">
    <citation type="submission" date="2016-12" db="EMBL/GenBank/DDBJ databases">
        <authorList>
            <person name="Varghese N."/>
            <person name="Submissions S."/>
        </authorList>
    </citation>
    <scope>NUCLEOTIDE SEQUENCE [LARGE SCALE GENOMIC DNA]</scope>
    <source>
        <strain evidence="4">DSM 45599</strain>
    </source>
</reference>
<evidence type="ECO:0000256" key="1">
    <source>
        <dbReference type="ARBA" id="ARBA00022801"/>
    </source>
</evidence>
<dbReference type="GO" id="GO:0016787">
    <property type="term" value="F:hydrolase activity"/>
    <property type="evidence" value="ECO:0007669"/>
    <property type="project" value="UniProtKB-KW"/>
</dbReference>
<dbReference type="InterPro" id="IPR029058">
    <property type="entry name" value="AB_hydrolase_fold"/>
</dbReference>
<evidence type="ECO:0000313" key="4">
    <source>
        <dbReference type="Proteomes" id="UP000185124"/>
    </source>
</evidence>
<organism evidence="3 4">
    <name type="scientific">Micromonospora cremea</name>
    <dbReference type="NCBI Taxonomy" id="709881"/>
    <lineage>
        <taxon>Bacteria</taxon>
        <taxon>Bacillati</taxon>
        <taxon>Actinomycetota</taxon>
        <taxon>Actinomycetes</taxon>
        <taxon>Micromonosporales</taxon>
        <taxon>Micromonosporaceae</taxon>
        <taxon>Micromonospora</taxon>
    </lineage>
</organism>
<dbReference type="OrthoDB" id="63519at2"/>
<protein>
    <submittedName>
        <fullName evidence="3">Pimeloyl-ACP methyl ester carboxylesterase</fullName>
    </submittedName>
</protein>
<dbReference type="Proteomes" id="UP000185124">
    <property type="component" value="Unassembled WGS sequence"/>
</dbReference>
<dbReference type="STRING" id="709881.SAMN04489832_3541"/>
<feature type="domain" description="AB hydrolase-1" evidence="2">
    <location>
        <begin position="26"/>
        <end position="245"/>
    </location>
</feature>
<name>A0A1N5Z304_9ACTN</name>
<dbReference type="PRINTS" id="PR00111">
    <property type="entry name" value="ABHYDROLASE"/>
</dbReference>
<evidence type="ECO:0000259" key="2">
    <source>
        <dbReference type="Pfam" id="PF12697"/>
    </source>
</evidence>
<dbReference type="PANTHER" id="PTHR43798">
    <property type="entry name" value="MONOACYLGLYCEROL LIPASE"/>
    <property type="match status" value="1"/>
</dbReference>
<dbReference type="SUPFAM" id="SSF53474">
    <property type="entry name" value="alpha/beta-Hydrolases"/>
    <property type="match status" value="1"/>
</dbReference>
<evidence type="ECO:0000313" key="3">
    <source>
        <dbReference type="EMBL" id="SIN15857.1"/>
    </source>
</evidence>